<evidence type="ECO:0000256" key="1">
    <source>
        <dbReference type="ARBA" id="ARBA00004123"/>
    </source>
</evidence>
<feature type="region of interest" description="Disordered" evidence="6">
    <location>
        <begin position="320"/>
        <end position="347"/>
    </location>
</feature>
<evidence type="ECO:0000256" key="5">
    <source>
        <dbReference type="ARBA" id="ARBA00023242"/>
    </source>
</evidence>
<dbReference type="EMBL" id="LCWV01000006">
    <property type="protein sequence ID" value="PWI72493.1"/>
    <property type="molecule type" value="Genomic_DNA"/>
</dbReference>
<gene>
    <name evidence="8" type="ORF">PCL_11116</name>
</gene>
<proteinExistence type="predicted"/>
<keyword evidence="3" id="KW-0238">DNA-binding</keyword>
<feature type="region of interest" description="Disordered" evidence="6">
    <location>
        <begin position="417"/>
        <end position="450"/>
    </location>
</feature>
<feature type="region of interest" description="Disordered" evidence="6">
    <location>
        <begin position="826"/>
        <end position="874"/>
    </location>
</feature>
<dbReference type="AlphaFoldDB" id="A0A2U3EDG9"/>
<reference evidence="8 9" key="1">
    <citation type="journal article" date="2016" name="Front. Microbiol.">
        <title>Genome and transcriptome sequences reveal the specific parasitism of the nematophagous Purpureocillium lilacinum 36-1.</title>
        <authorList>
            <person name="Xie J."/>
            <person name="Li S."/>
            <person name="Mo C."/>
            <person name="Xiao X."/>
            <person name="Peng D."/>
            <person name="Wang G."/>
            <person name="Xiao Y."/>
        </authorList>
    </citation>
    <scope>NUCLEOTIDE SEQUENCE [LARGE SCALE GENOMIC DNA]</scope>
    <source>
        <strain evidence="8 9">36-1</strain>
    </source>
</reference>
<comment type="caution">
    <text evidence="8">The sequence shown here is derived from an EMBL/GenBank/DDBJ whole genome shotgun (WGS) entry which is preliminary data.</text>
</comment>
<dbReference type="PANTHER" id="PTHR11037:SF20">
    <property type="entry name" value="PROTEIN GRAINYHEAD"/>
    <property type="match status" value="1"/>
</dbReference>
<keyword evidence="4" id="KW-0804">Transcription</keyword>
<dbReference type="PANTHER" id="PTHR11037">
    <property type="entry name" value="TRANSCRIPTION FACTOR CP2"/>
    <property type="match status" value="1"/>
</dbReference>
<evidence type="ECO:0000259" key="7">
    <source>
        <dbReference type="PROSITE" id="PS51968"/>
    </source>
</evidence>
<dbReference type="InterPro" id="IPR007604">
    <property type="entry name" value="CP2"/>
</dbReference>
<feature type="region of interest" description="Disordered" evidence="6">
    <location>
        <begin position="220"/>
        <end position="259"/>
    </location>
</feature>
<dbReference type="GO" id="GO:0000978">
    <property type="term" value="F:RNA polymerase II cis-regulatory region sequence-specific DNA binding"/>
    <property type="evidence" value="ECO:0007669"/>
    <property type="project" value="TreeGrafter"/>
</dbReference>
<protein>
    <recommendedName>
        <fullName evidence="7">Grh/CP2 DB domain-containing protein</fullName>
    </recommendedName>
</protein>
<dbReference type="Proteomes" id="UP000245956">
    <property type="component" value="Unassembled WGS sequence"/>
</dbReference>
<dbReference type="GO" id="GO:0001228">
    <property type="term" value="F:DNA-binding transcription activator activity, RNA polymerase II-specific"/>
    <property type="evidence" value="ECO:0007669"/>
    <property type="project" value="TreeGrafter"/>
</dbReference>
<name>A0A2U3EDG9_PURLI</name>
<accession>A0A2U3EDG9</accession>
<feature type="region of interest" description="Disordered" evidence="6">
    <location>
        <begin position="982"/>
        <end position="1001"/>
    </location>
</feature>
<evidence type="ECO:0000256" key="4">
    <source>
        <dbReference type="ARBA" id="ARBA00023163"/>
    </source>
</evidence>
<evidence type="ECO:0000313" key="9">
    <source>
        <dbReference type="Proteomes" id="UP000245956"/>
    </source>
</evidence>
<dbReference type="InterPro" id="IPR057520">
    <property type="entry name" value="GRHL1/CP2_C"/>
</dbReference>
<feature type="compositionally biased region" description="Low complexity" evidence="6">
    <location>
        <begin position="944"/>
        <end position="963"/>
    </location>
</feature>
<dbReference type="Pfam" id="PF04516">
    <property type="entry name" value="CP2"/>
    <property type="match status" value="1"/>
</dbReference>
<dbReference type="GO" id="GO:0005634">
    <property type="term" value="C:nucleus"/>
    <property type="evidence" value="ECO:0007669"/>
    <property type="project" value="UniProtKB-SubCell"/>
</dbReference>
<feature type="region of interest" description="Disordered" evidence="6">
    <location>
        <begin position="562"/>
        <end position="581"/>
    </location>
</feature>
<evidence type="ECO:0000256" key="2">
    <source>
        <dbReference type="ARBA" id="ARBA00023015"/>
    </source>
</evidence>
<dbReference type="PROSITE" id="PS51968">
    <property type="entry name" value="GRH_CP2_DB"/>
    <property type="match status" value="1"/>
</dbReference>
<keyword evidence="2" id="KW-0805">Transcription regulation</keyword>
<feature type="compositionally biased region" description="Basic and acidic residues" evidence="6">
    <location>
        <begin position="431"/>
        <end position="447"/>
    </location>
</feature>
<dbReference type="Pfam" id="PF25416">
    <property type="entry name" value="GRHL1_C"/>
    <property type="match status" value="1"/>
</dbReference>
<organism evidence="8 9">
    <name type="scientific">Purpureocillium lilacinum</name>
    <name type="common">Paecilomyces lilacinus</name>
    <dbReference type="NCBI Taxonomy" id="33203"/>
    <lineage>
        <taxon>Eukaryota</taxon>
        <taxon>Fungi</taxon>
        <taxon>Dikarya</taxon>
        <taxon>Ascomycota</taxon>
        <taxon>Pezizomycotina</taxon>
        <taxon>Sordariomycetes</taxon>
        <taxon>Hypocreomycetidae</taxon>
        <taxon>Hypocreales</taxon>
        <taxon>Ophiocordycipitaceae</taxon>
        <taxon>Purpureocillium</taxon>
    </lineage>
</organism>
<evidence type="ECO:0000313" key="8">
    <source>
        <dbReference type="EMBL" id="PWI72493.1"/>
    </source>
</evidence>
<evidence type="ECO:0000256" key="6">
    <source>
        <dbReference type="SAM" id="MobiDB-lite"/>
    </source>
</evidence>
<dbReference type="InterPro" id="IPR040167">
    <property type="entry name" value="TF_CP2-like"/>
</dbReference>
<sequence>MQEIAREQVEYIHCGIASPIRPRFALPIAALLHPPRLHPHTSVAAPLPPAHPIAFKPPGTTSGRRLQSKDVHGVWSSSPSLPTSPTHYEVLPTLVLSPFTPPSAPAQQQWPQRASACVPADGSFVVHNRPAPDLVPASIQRRQNLRTETPSSLPADVELSASGCRVPGCSPDDLSARQISRAVRRAVARIQPSTLLLALTTAWPRTAERGREQRIVSCAIRPAASHRDGRRPSGSPSTFPAGPRRAHTPGPSSDPSPLAPARRIESAIAPDPSHGEPPGPGPLETQASWCNLQIGTIAHPRPPALPPPFINQRRSFLPLPSHRDRCSSTSARALSPTRDGDGLANRLQDPNSLAVSAATPLSRATMFRQRTSSQKPADGLLAEFRQQFPQVGPVSTEAPAPSIAQTSVANHPIIINAPDHADSAGQNVDNEPFRDQDPTPRASHEPWRFTPSLLDPNSYAFNSFANAPPGYYTPTPGGNNTLFHSQAGDLHTPTLVMAQGLGTPLSMPTSGDGLQSGVTTMDMSGFQNLQPHQFHHFNPFIQAPPPQPGFAPSSFVHQDTGYETMEQDASPRSDPSDSRMQSMATAVNSQKFSSLPMGQPLPASAEKFRFHSTLNAPTAMVKHADEIPVTYLNKGQAYSLSIADTSGTIPVQPGTKYRTFVRVSFEDEEQRQKPSVCWGLWKEGRGTNEAHQRGGKLQAVEFVEAGQPADGDDKRTRIELETSSFDGFSVTWTPGVNGAPEVNIAVRFNFLSTDFSHSKGVKGIPVRLCAKTTLVSPSPAPDTSPEICFCKVKLFRDHGAERKLSNDVAHVKKSIDKLKQQLAQLESGTKDFGKRKRHSGAAKAADPQRPGKVPKHKRTWSMSSASSAGGGGARMTMEEDLHFKLQTLQDMFTSTRPVSVLYLRGDELDDPDLHPVALPGDMSPPNRTDGAKDGPNWQPRSTQSSVTGSMVSPSPSSLSLASQASALGPGGVWQNMDSATTGEVLRKGPDQPQKIAKTDDDGTLSGWIEALGVDPSYRPPPERGEKPVACFYIIRQAPMEPAYHRAIYLMKRTLEEFNGRIANKWGLDASKIVRTLHVIQDGLEVEIDDDVVRELKEGQDMRLEVETMEQQGPSKREWEMSVDGLAGQDPAKSTIAGGIVLRLKF</sequence>
<evidence type="ECO:0000256" key="3">
    <source>
        <dbReference type="ARBA" id="ARBA00023125"/>
    </source>
</evidence>
<feature type="domain" description="Grh/CP2 DB" evidence="7">
    <location>
        <begin position="606"/>
        <end position="858"/>
    </location>
</feature>
<comment type="subcellular location">
    <subcellularLocation>
        <location evidence="1">Nucleus</location>
    </subcellularLocation>
</comment>
<keyword evidence="5" id="KW-0539">Nucleus</keyword>
<feature type="region of interest" description="Disordered" evidence="6">
    <location>
        <begin position="912"/>
        <end position="963"/>
    </location>
</feature>